<evidence type="ECO:0000313" key="4">
    <source>
        <dbReference type="EMBL" id="MCI0128740.1"/>
    </source>
</evidence>
<evidence type="ECO:0000256" key="1">
    <source>
        <dbReference type="ARBA" id="ARBA00022729"/>
    </source>
</evidence>
<dbReference type="EMBL" id="JALAZD010000003">
    <property type="protein sequence ID" value="MCI0128740.1"/>
    <property type="molecule type" value="Genomic_DNA"/>
</dbReference>
<dbReference type="PANTHER" id="PTHR35936:SF19">
    <property type="entry name" value="AMINO-ACID-BINDING PROTEIN YXEM-RELATED"/>
    <property type="match status" value="1"/>
</dbReference>
<dbReference type="InterPro" id="IPR001638">
    <property type="entry name" value="Solute-binding_3/MltF_N"/>
</dbReference>
<evidence type="ECO:0000259" key="3">
    <source>
        <dbReference type="SMART" id="SM00062"/>
    </source>
</evidence>
<evidence type="ECO:0000313" key="5">
    <source>
        <dbReference type="Proteomes" id="UP001156140"/>
    </source>
</evidence>
<keyword evidence="1" id="KW-0732">Signal</keyword>
<dbReference type="Proteomes" id="UP001156140">
    <property type="component" value="Unassembled WGS sequence"/>
</dbReference>
<dbReference type="RefSeq" id="WP_281736834.1">
    <property type="nucleotide sequence ID" value="NZ_JAKETQ010000003.1"/>
</dbReference>
<dbReference type="SUPFAM" id="SSF53850">
    <property type="entry name" value="Periplasmic binding protein-like II"/>
    <property type="match status" value="1"/>
</dbReference>
<sequence length="288" mass="30999">MSERADNDRQEQGGFFRSRMWRDLVIVALAIAPIALVYLLPTDTSLAEVERRGQLTACVPTAYPPLVMQGEDRGFDIAVLTEMTRRLGVGLTLNVNPAIGQDFNPRNWRINRAQCQILAGGVVVSAQTRSFLETISTDIETGWAVLSAGSVDLPRGARVAILPGGGGLDRVALSALLRQYGVAVSLVPNTAALEQAIASGTVAAGITESLGARAIAGNHPGWTVAWLPPPSARYPLGYGLWKGDLTLKKRLQSILADMERDGFIRALETRYDILPIQTIAQLGTETPQ</sequence>
<comment type="caution">
    <text evidence="4">The sequence shown here is derived from an EMBL/GenBank/DDBJ whole genome shotgun (WGS) entry which is preliminary data.</text>
</comment>
<feature type="transmembrane region" description="Helical" evidence="2">
    <location>
        <begin position="21"/>
        <end position="40"/>
    </location>
</feature>
<accession>A0AA41UCV0</accession>
<gene>
    <name evidence="4" type="ORF">ML536_18055</name>
</gene>
<evidence type="ECO:0000256" key="2">
    <source>
        <dbReference type="SAM" id="Phobius"/>
    </source>
</evidence>
<dbReference type="AlphaFoldDB" id="A0AA41UCV0"/>
<reference evidence="4" key="1">
    <citation type="submission" date="2022-03" db="EMBL/GenBank/DDBJ databases">
        <title>The complete genome sequence of a Methyloterrigena soli.</title>
        <authorList>
            <person name="Zi Z."/>
        </authorList>
    </citation>
    <scope>NUCLEOTIDE SEQUENCE</scope>
    <source>
        <strain evidence="4">M48</strain>
    </source>
</reference>
<keyword evidence="2" id="KW-1133">Transmembrane helix</keyword>
<dbReference type="PANTHER" id="PTHR35936">
    <property type="entry name" value="MEMBRANE-BOUND LYTIC MUREIN TRANSGLYCOSYLASE F"/>
    <property type="match status" value="1"/>
</dbReference>
<feature type="domain" description="Solute-binding protein family 3/N-terminal" evidence="3">
    <location>
        <begin position="54"/>
        <end position="273"/>
    </location>
</feature>
<name>A0AA41UCV0_9HYPH</name>
<proteinExistence type="predicted"/>
<keyword evidence="5" id="KW-1185">Reference proteome</keyword>
<keyword evidence="2" id="KW-0472">Membrane</keyword>
<dbReference type="Gene3D" id="3.40.190.10">
    <property type="entry name" value="Periplasmic binding protein-like II"/>
    <property type="match status" value="3"/>
</dbReference>
<keyword evidence="2" id="KW-0812">Transmembrane</keyword>
<organism evidence="4 5">
    <name type="scientific">Paradevosia shaoguanensis</name>
    <dbReference type="NCBI Taxonomy" id="1335043"/>
    <lineage>
        <taxon>Bacteria</taxon>
        <taxon>Pseudomonadati</taxon>
        <taxon>Pseudomonadota</taxon>
        <taxon>Alphaproteobacteria</taxon>
        <taxon>Hyphomicrobiales</taxon>
        <taxon>Devosiaceae</taxon>
        <taxon>Paradevosia</taxon>
    </lineage>
</organism>
<dbReference type="SMART" id="SM00062">
    <property type="entry name" value="PBPb"/>
    <property type="match status" value="1"/>
</dbReference>
<protein>
    <submittedName>
        <fullName evidence="4">Transporter substrate-binding domain-containing protein</fullName>
    </submittedName>
</protein>